<comment type="caution">
    <text evidence="8">The sequence shown here is derived from an EMBL/GenBank/DDBJ whole genome shotgun (WGS) entry which is preliminary data.</text>
</comment>
<dbReference type="InterPro" id="IPR029063">
    <property type="entry name" value="SAM-dependent_MTases_sf"/>
</dbReference>
<dbReference type="InterPro" id="IPR012967">
    <property type="entry name" value="COMT_dimerisation"/>
</dbReference>
<dbReference type="OrthoDB" id="1606438at2759"/>
<dbReference type="PANTHER" id="PTHR11746">
    <property type="entry name" value="O-METHYLTRANSFERASE"/>
    <property type="match status" value="1"/>
</dbReference>
<dbReference type="SUPFAM" id="SSF53335">
    <property type="entry name" value="S-adenosyl-L-methionine-dependent methyltransferases"/>
    <property type="match status" value="1"/>
</dbReference>
<organism evidence="8 9">
    <name type="scientific">Coptis chinensis</name>
    <dbReference type="NCBI Taxonomy" id="261450"/>
    <lineage>
        <taxon>Eukaryota</taxon>
        <taxon>Viridiplantae</taxon>
        <taxon>Streptophyta</taxon>
        <taxon>Embryophyta</taxon>
        <taxon>Tracheophyta</taxon>
        <taxon>Spermatophyta</taxon>
        <taxon>Magnoliopsida</taxon>
        <taxon>Ranunculales</taxon>
        <taxon>Ranunculaceae</taxon>
        <taxon>Coptidoideae</taxon>
        <taxon>Coptis</taxon>
    </lineage>
</organism>
<accession>A0A835HXA6</accession>
<name>A0A835HXA6_9MAGN</name>
<protein>
    <submittedName>
        <fullName evidence="8">Uncharacterized protein</fullName>
    </submittedName>
</protein>
<evidence type="ECO:0000256" key="4">
    <source>
        <dbReference type="ARBA" id="ARBA00060692"/>
    </source>
</evidence>
<evidence type="ECO:0000313" key="9">
    <source>
        <dbReference type="Proteomes" id="UP000631114"/>
    </source>
</evidence>
<keyword evidence="10" id="KW-0002">3D-structure</keyword>
<dbReference type="SMR" id="A0A835HXA6"/>
<dbReference type="Gene3D" id="1.10.10.10">
    <property type="entry name" value="Winged helix-like DNA-binding domain superfamily/Winged helix DNA-binding domain"/>
    <property type="match status" value="1"/>
</dbReference>
<dbReference type="PROSITE" id="PS51683">
    <property type="entry name" value="SAM_OMT_II"/>
    <property type="match status" value="1"/>
</dbReference>
<keyword evidence="3" id="KW-0949">S-adenosyl-L-methionine</keyword>
<keyword evidence="1" id="KW-0489">Methyltransferase</keyword>
<dbReference type="EMBL" id="JADFTS010000005">
    <property type="protein sequence ID" value="KAF9606078.1"/>
    <property type="molecule type" value="Genomic_DNA"/>
</dbReference>
<keyword evidence="9" id="KW-1185">Reference proteome</keyword>
<feature type="active site" description="Proton acceptor" evidence="5">
    <location>
        <position position="253"/>
    </location>
</feature>
<feature type="domain" description="O-methyltransferase dimerisation" evidence="7">
    <location>
        <begin position="15"/>
        <end position="100"/>
    </location>
</feature>
<proteinExistence type="evidence at protein level"/>
<dbReference type="Pfam" id="PF08100">
    <property type="entry name" value="Dimerisation"/>
    <property type="match status" value="1"/>
</dbReference>
<dbReference type="InterPro" id="IPR036388">
    <property type="entry name" value="WH-like_DNA-bd_sf"/>
</dbReference>
<dbReference type="PIRSF" id="PIRSF005739">
    <property type="entry name" value="O-mtase"/>
    <property type="match status" value="1"/>
</dbReference>
<gene>
    <name evidence="8" type="ORF">IFM89_023101</name>
</gene>
<evidence type="ECO:0000313" key="8">
    <source>
        <dbReference type="EMBL" id="KAF9606078.1"/>
    </source>
</evidence>
<dbReference type="Proteomes" id="UP000631114">
    <property type="component" value="Unassembled WGS sequence"/>
</dbReference>
<dbReference type="FunFam" id="3.40.50.150:FF:000057">
    <property type="entry name" value="O-methyltransferase ZRP4"/>
    <property type="match status" value="1"/>
</dbReference>
<dbReference type="InterPro" id="IPR001077">
    <property type="entry name" value="COMT_C"/>
</dbReference>
<dbReference type="AlphaFoldDB" id="A0A835HXA6"/>
<feature type="domain" description="O-methyltransferase C-terminal" evidence="6">
    <location>
        <begin position="122"/>
        <end position="328"/>
    </location>
</feature>
<dbReference type="Gene3D" id="3.40.50.150">
    <property type="entry name" value="Vaccinia Virus protein VP39"/>
    <property type="match status" value="1"/>
</dbReference>
<dbReference type="PDB" id="8J3G">
    <property type="method" value="X-ray"/>
    <property type="resolution" value="2.30 A"/>
    <property type="chains" value="A=3-347"/>
</dbReference>
<evidence type="ECO:0000256" key="2">
    <source>
        <dbReference type="ARBA" id="ARBA00022679"/>
    </source>
</evidence>
<dbReference type="Pfam" id="PF00891">
    <property type="entry name" value="Methyltransf_2"/>
    <property type="match status" value="1"/>
</dbReference>
<comment type="pathway">
    <text evidence="4">Alkaloid biosynthesis; (S)-reticuline biosynthesis.</text>
</comment>
<evidence type="ECO:0000256" key="1">
    <source>
        <dbReference type="ARBA" id="ARBA00022603"/>
    </source>
</evidence>
<evidence type="ECO:0007829" key="10">
    <source>
        <dbReference type="PDB" id="8J3G"/>
    </source>
</evidence>
<dbReference type="InterPro" id="IPR036390">
    <property type="entry name" value="WH_DNA-bd_sf"/>
</dbReference>
<reference evidence="8 9" key="1">
    <citation type="submission" date="2020-10" db="EMBL/GenBank/DDBJ databases">
        <title>The Coptis chinensis genome and diversification of protoberbering-type alkaloids.</title>
        <authorList>
            <person name="Wang B."/>
            <person name="Shu S."/>
            <person name="Song C."/>
            <person name="Liu Y."/>
        </authorList>
    </citation>
    <scope>NUCLEOTIDE SEQUENCE [LARGE SCALE GENOMIC DNA]</scope>
    <source>
        <strain evidence="8">HL-2020</strain>
        <tissue evidence="8">Leaf</tissue>
    </source>
</reference>
<dbReference type="GO" id="GO:0008171">
    <property type="term" value="F:O-methyltransferase activity"/>
    <property type="evidence" value="ECO:0007669"/>
    <property type="project" value="InterPro"/>
</dbReference>
<evidence type="ECO:0000256" key="5">
    <source>
        <dbReference type="PIRSR" id="PIRSR005739-1"/>
    </source>
</evidence>
<evidence type="ECO:0000259" key="7">
    <source>
        <dbReference type="Pfam" id="PF08100"/>
    </source>
</evidence>
<reference evidence="10" key="2">
    <citation type="submission" date="2023-04" db="PDB data bank">
        <title>Crystal structure of apo (S)-norcoclaurine 6-O-methyltransferase from Coptis chinensis.</title>
        <authorList>
            <person name="Li X.H."/>
            <person name="Su D."/>
            <person name="Zhang C.H."/>
        </authorList>
    </citation>
    <scope>X-RAY CRYSTALLOGRAPHY (2.30 ANGSTROMS) OF 1-1 AND 3-347</scope>
</reference>
<dbReference type="InterPro" id="IPR016461">
    <property type="entry name" value="COMT-like"/>
</dbReference>
<dbReference type="GO" id="GO:0032259">
    <property type="term" value="P:methylation"/>
    <property type="evidence" value="ECO:0007669"/>
    <property type="project" value="UniProtKB-KW"/>
</dbReference>
<evidence type="ECO:0000259" key="6">
    <source>
        <dbReference type="Pfam" id="PF00891"/>
    </source>
</evidence>
<dbReference type="SUPFAM" id="SSF46785">
    <property type="entry name" value="Winged helix' DNA-binding domain"/>
    <property type="match status" value="1"/>
</dbReference>
<sequence length="347" mass="38726">MEVKKDNLSSQAKLWNFIYGFAESLVLKCAVQLDLANIIHNNGTSMTLSELSSRLPSQPVNEDALYRVMRYLVHMKLFTKASIDGELRYGLAPPAKFLVKGWDKCMVGSILAITDKDFMAPWHYLKDGLAGESGTAFEKALGMNIWGYMAEHPEKNQLFNEAMANDSRLIMSALVKECGNIFNGITTLVDVGGGTGTAVRNIANAFPHIKCTVYDLPHVIADSPGYSEVHCVAGDMFKFIPKADAIMMKCILHDWDDKECIEILKRCKEAVPIEGGKVIIVDIVLNVQSEHPYTKMRLTLDLDMMLNTGGKERTEEEWKNLIHDAGYKGHKITQITAVQSVIEAYPY</sequence>
<keyword evidence="2" id="KW-0808">Transferase</keyword>
<dbReference type="GO" id="GO:0046983">
    <property type="term" value="F:protein dimerization activity"/>
    <property type="evidence" value="ECO:0007669"/>
    <property type="project" value="InterPro"/>
</dbReference>
<evidence type="ECO:0000256" key="3">
    <source>
        <dbReference type="ARBA" id="ARBA00022691"/>
    </source>
</evidence>